<evidence type="ECO:0000256" key="2">
    <source>
        <dbReference type="ARBA" id="ARBA00005005"/>
    </source>
</evidence>
<dbReference type="InterPro" id="IPR037069">
    <property type="entry name" value="AcylCoA_DH/ox_N_sf"/>
</dbReference>
<dbReference type="GO" id="GO:0004466">
    <property type="term" value="F:long-chain fatty acyl-CoA dehydrogenase activity"/>
    <property type="evidence" value="ECO:0007669"/>
    <property type="project" value="UniProtKB-EC"/>
</dbReference>
<dbReference type="PANTHER" id="PTHR48083">
    <property type="entry name" value="MEDIUM-CHAIN SPECIFIC ACYL-COA DEHYDROGENASE, MITOCHONDRIAL-RELATED"/>
    <property type="match status" value="1"/>
</dbReference>
<evidence type="ECO:0000313" key="16">
    <source>
        <dbReference type="EMBL" id="KNC49744.1"/>
    </source>
</evidence>
<gene>
    <name evidence="16" type="ORF">AMSG_06016</name>
</gene>
<dbReference type="InterPro" id="IPR046373">
    <property type="entry name" value="Acyl-CoA_Oxase/DH_mid-dom_sf"/>
</dbReference>
<keyword evidence="17" id="KW-1185">Reference proteome</keyword>
<accession>A0A0L0DBM4</accession>
<evidence type="ECO:0000256" key="1">
    <source>
        <dbReference type="ARBA" id="ARBA00001974"/>
    </source>
</evidence>
<protein>
    <recommendedName>
        <fullName evidence="6">Acyl-coenzyme A dehydrogenase</fullName>
        <ecNumber evidence="4">1.3.8.7</ecNumber>
        <ecNumber evidence="5">1.3.8.8</ecNumber>
    </recommendedName>
</protein>
<comment type="pathway">
    <text evidence="2">Lipid metabolism; fatty acid beta-oxidation.</text>
</comment>
<dbReference type="InterPro" id="IPR050741">
    <property type="entry name" value="Acyl-CoA_dehydrogenase"/>
</dbReference>
<dbReference type="EC" id="1.3.8.7" evidence="4"/>
<dbReference type="InterPro" id="IPR036250">
    <property type="entry name" value="AcylCo_DH-like_C"/>
</dbReference>
<evidence type="ECO:0000259" key="12">
    <source>
        <dbReference type="Pfam" id="PF00441"/>
    </source>
</evidence>
<dbReference type="NCBIfam" id="NF007000">
    <property type="entry name" value="PRK09463.1"/>
    <property type="match status" value="1"/>
</dbReference>
<comment type="catalytic activity">
    <reaction evidence="11">
        <text>a long-chain 2,3-saturated fatty acyl-CoA + oxidized [electron-transfer flavoprotein] + H(+) = a long-chain (2E)-enoyl-CoA + reduced [electron-transfer flavoprotein]</text>
        <dbReference type="Rhea" id="RHEA:17721"/>
        <dbReference type="Rhea" id="RHEA-COMP:10685"/>
        <dbReference type="Rhea" id="RHEA-COMP:10686"/>
        <dbReference type="ChEBI" id="CHEBI:15378"/>
        <dbReference type="ChEBI" id="CHEBI:57692"/>
        <dbReference type="ChEBI" id="CHEBI:58307"/>
        <dbReference type="ChEBI" id="CHEBI:83721"/>
        <dbReference type="ChEBI" id="CHEBI:83727"/>
        <dbReference type="EC" id="1.3.8.8"/>
    </reaction>
</comment>
<evidence type="ECO:0000256" key="7">
    <source>
        <dbReference type="ARBA" id="ARBA00022630"/>
    </source>
</evidence>
<dbReference type="STRING" id="461836.A0A0L0DBM4"/>
<dbReference type="SUPFAM" id="SSF47203">
    <property type="entry name" value="Acyl-CoA dehydrogenase C-terminal domain-like"/>
    <property type="match status" value="1"/>
</dbReference>
<dbReference type="UniPathway" id="UPA00659"/>
<dbReference type="GO" id="GO:0005739">
    <property type="term" value="C:mitochondrion"/>
    <property type="evidence" value="ECO:0007669"/>
    <property type="project" value="TreeGrafter"/>
</dbReference>
<keyword evidence="8" id="KW-0274">FAD</keyword>
<dbReference type="Pfam" id="PF02771">
    <property type="entry name" value="Acyl-CoA_dh_N"/>
    <property type="match status" value="1"/>
</dbReference>
<name>A0A0L0DBM4_THETB</name>
<dbReference type="OMA" id="LGKGWMM"/>
<feature type="domain" description="Acyl-CoA oxidase/dehydrogenase middle" evidence="13">
    <location>
        <begin position="207"/>
        <end position="305"/>
    </location>
</feature>
<dbReference type="SUPFAM" id="SSF56645">
    <property type="entry name" value="Acyl-CoA dehydrogenase NM domain-like"/>
    <property type="match status" value="1"/>
</dbReference>
<dbReference type="GO" id="GO:0050660">
    <property type="term" value="F:flavin adenine dinucleotide binding"/>
    <property type="evidence" value="ECO:0007669"/>
    <property type="project" value="InterPro"/>
</dbReference>
<comment type="cofactor">
    <cofactor evidence="1">
        <name>FAD</name>
        <dbReference type="ChEBI" id="CHEBI:57692"/>
    </cofactor>
</comment>
<sequence length="778" mass="83623">MFSIRYAASTAMARAVATAATSRTLLATAPTGLGARTIFNYAYKVAKKVTPKISETERDALEAGTVGFDQAVYAGDTKAFDVDTTYREVKLTAAEQSFMDNEVNTLCKMIDDYQVNEDKDLPVEVWNYIRSKGFMGLCISPEFGGLGFSQHAHALIIERIATRSAAGAVSVMVPNSLGPAELLQHFGTQEQKDFYLPRLAKGVDIPCFGLTGPTSGSDAATMRDRGVVVERDGKLGIVASFSKRYITLAPVASLVGLAIDVTDPDGLLTGINGAKEGISVALLPRSHPGLEMGPRHDPMGLAFMNGTVQGEEVFIPLDMMMGGPERVGSGWAMLMAQLSIGRSVSLVGGSVAASTYAANVVGAYARLRKQFKVPVAELEGVKEPLARIASTAYTLKAGQTFIDSVLENGEKPSVLSAVMKYESTERAFAALSDAMNVLAGKGLIAGPKAGLSFDTAVKAAHVGRTVEGASILGRSLIIYGSGVVRAHPHMLPLIQSVNHGNDPEGFKSALLSLVKHGVTNTFGSLLANVTRSRSKSNLTSYYESQLGKAVSNFAIAADLTLALGGALKRKEFVSGRMADAFSTIYLAHATLWYHKQNRVEGGEVILEHAMDQLLFEFQEALTEVARNFPMRPLGWAMRALTFPFGKPYKRPSDKQVAAVSSLITHDTPVRQLLSKNMFVDWDSEDDQVSLLNRMLDKAVRVDDIYRDVRKTGRALTDSEQALVDEVEAARERIIQVDSFHKLGKEIHEGPDYVRPALRPYSADAAAEAVPAAAASSSA</sequence>
<keyword evidence="7" id="KW-0285">Flavoprotein</keyword>
<evidence type="ECO:0000256" key="9">
    <source>
        <dbReference type="ARBA" id="ARBA00023002"/>
    </source>
</evidence>
<evidence type="ECO:0000256" key="8">
    <source>
        <dbReference type="ARBA" id="ARBA00022827"/>
    </source>
</evidence>
<feature type="domain" description="Acyl-CoA dehydrogenase/oxidase C-terminal" evidence="12">
    <location>
        <begin position="328"/>
        <end position="472"/>
    </location>
</feature>
<dbReference type="AlphaFoldDB" id="A0A0L0DBM4"/>
<dbReference type="PANTHER" id="PTHR48083:SF2">
    <property type="entry name" value="MEDIUM-CHAIN SPECIFIC ACYL-COA DEHYDROGENASE, MITOCHONDRIAL"/>
    <property type="match status" value="1"/>
</dbReference>
<dbReference type="GO" id="GO:0051793">
    <property type="term" value="P:medium-chain fatty acid catabolic process"/>
    <property type="evidence" value="ECO:0007669"/>
    <property type="project" value="TreeGrafter"/>
</dbReference>
<dbReference type="GeneID" id="25565289"/>
<dbReference type="Pfam" id="PF09317">
    <property type="entry name" value="ACDH_C"/>
    <property type="match status" value="1"/>
</dbReference>
<evidence type="ECO:0000256" key="5">
    <source>
        <dbReference type="ARBA" id="ARBA00012040"/>
    </source>
</evidence>
<dbReference type="InterPro" id="IPR006091">
    <property type="entry name" value="Acyl-CoA_Oxase/DH_mid-dom"/>
</dbReference>
<dbReference type="FunFam" id="1.10.540.10:FF:000004">
    <property type="entry name" value="Acyl-CoA dehydrogenase"/>
    <property type="match status" value="1"/>
</dbReference>
<evidence type="ECO:0000256" key="10">
    <source>
        <dbReference type="ARBA" id="ARBA00047882"/>
    </source>
</evidence>
<evidence type="ECO:0000256" key="4">
    <source>
        <dbReference type="ARBA" id="ARBA00012033"/>
    </source>
</evidence>
<dbReference type="Pfam" id="PF00441">
    <property type="entry name" value="Acyl-CoA_dh_1"/>
    <property type="match status" value="1"/>
</dbReference>
<dbReference type="Gene3D" id="1.10.540.10">
    <property type="entry name" value="Acyl-CoA dehydrogenase/oxidase, N-terminal domain"/>
    <property type="match status" value="1"/>
</dbReference>
<reference evidence="16 17" key="1">
    <citation type="submission" date="2010-05" db="EMBL/GenBank/DDBJ databases">
        <title>The Genome Sequence of Thecamonas trahens ATCC 50062.</title>
        <authorList>
            <consortium name="The Broad Institute Genome Sequencing Platform"/>
            <person name="Russ C."/>
            <person name="Cuomo C."/>
            <person name="Shea T."/>
            <person name="Young S.K."/>
            <person name="Zeng Q."/>
            <person name="Koehrsen M."/>
            <person name="Haas B."/>
            <person name="Borodovsky M."/>
            <person name="Guigo R."/>
            <person name="Alvarado L."/>
            <person name="Berlin A."/>
            <person name="Bochicchio J."/>
            <person name="Borenstein D."/>
            <person name="Chapman S."/>
            <person name="Chen Z."/>
            <person name="Freedman E."/>
            <person name="Gellesch M."/>
            <person name="Goldberg J."/>
            <person name="Griggs A."/>
            <person name="Gujja S."/>
            <person name="Heilman E."/>
            <person name="Heiman D."/>
            <person name="Hepburn T."/>
            <person name="Howarth C."/>
            <person name="Jen D."/>
            <person name="Larson L."/>
            <person name="Mehta T."/>
            <person name="Park D."/>
            <person name="Pearson M."/>
            <person name="Roberts A."/>
            <person name="Saif S."/>
            <person name="Shenoy N."/>
            <person name="Sisk P."/>
            <person name="Stolte C."/>
            <person name="Sykes S."/>
            <person name="Thomson T."/>
            <person name="Walk T."/>
            <person name="White J."/>
            <person name="Yandava C."/>
            <person name="Burger G."/>
            <person name="Gray M.W."/>
            <person name="Holland P.W.H."/>
            <person name="King N."/>
            <person name="Lang F.B.F."/>
            <person name="Roger A.J."/>
            <person name="Ruiz-Trillo I."/>
            <person name="Lander E."/>
            <person name="Nusbaum C."/>
        </authorList>
    </citation>
    <scope>NUCLEOTIDE SEQUENCE [LARGE SCALE GENOMIC DNA]</scope>
    <source>
        <strain evidence="16 17">ATCC 50062</strain>
    </source>
</reference>
<evidence type="ECO:0000259" key="14">
    <source>
        <dbReference type="Pfam" id="PF02771"/>
    </source>
</evidence>
<evidence type="ECO:0000256" key="3">
    <source>
        <dbReference type="ARBA" id="ARBA00009347"/>
    </source>
</evidence>
<dbReference type="InterPro" id="IPR013786">
    <property type="entry name" value="AcylCoA_DH/ox_N"/>
</dbReference>
<evidence type="ECO:0000259" key="15">
    <source>
        <dbReference type="Pfam" id="PF09317"/>
    </source>
</evidence>
<evidence type="ECO:0000256" key="6">
    <source>
        <dbReference type="ARBA" id="ARBA00020144"/>
    </source>
</evidence>
<evidence type="ECO:0000313" key="17">
    <source>
        <dbReference type="Proteomes" id="UP000054408"/>
    </source>
</evidence>
<dbReference type="GO" id="GO:0070991">
    <property type="term" value="F:medium-chain fatty acyl-CoA dehydrogenase activity"/>
    <property type="evidence" value="ECO:0007669"/>
    <property type="project" value="UniProtKB-EC"/>
</dbReference>
<dbReference type="NCBIfam" id="NF009586">
    <property type="entry name" value="PRK13026.1"/>
    <property type="match status" value="1"/>
</dbReference>
<dbReference type="Gene3D" id="2.40.110.10">
    <property type="entry name" value="Butyryl-CoA Dehydrogenase, subunit A, domain 2"/>
    <property type="match status" value="1"/>
</dbReference>
<dbReference type="GO" id="GO:0033539">
    <property type="term" value="P:fatty acid beta-oxidation using acyl-CoA dehydrogenase"/>
    <property type="evidence" value="ECO:0007669"/>
    <property type="project" value="InterPro"/>
</dbReference>
<organism evidence="16 17">
    <name type="scientific">Thecamonas trahens ATCC 50062</name>
    <dbReference type="NCBI Taxonomy" id="461836"/>
    <lineage>
        <taxon>Eukaryota</taxon>
        <taxon>Apusozoa</taxon>
        <taxon>Apusomonadida</taxon>
        <taxon>Apusomonadidae</taxon>
        <taxon>Thecamonas</taxon>
    </lineage>
</organism>
<dbReference type="EMBL" id="GL349457">
    <property type="protein sequence ID" value="KNC49744.1"/>
    <property type="molecule type" value="Genomic_DNA"/>
</dbReference>
<evidence type="ECO:0000259" key="13">
    <source>
        <dbReference type="Pfam" id="PF02770"/>
    </source>
</evidence>
<dbReference type="Proteomes" id="UP000054408">
    <property type="component" value="Unassembled WGS sequence"/>
</dbReference>
<dbReference type="Gene3D" id="1.20.140.10">
    <property type="entry name" value="Butyryl-CoA Dehydrogenase, subunit A, domain 3"/>
    <property type="match status" value="1"/>
</dbReference>
<dbReference type="eggNOG" id="KOG0137">
    <property type="taxonomic scope" value="Eukaryota"/>
</dbReference>
<dbReference type="RefSeq" id="XP_013757531.1">
    <property type="nucleotide sequence ID" value="XM_013902077.1"/>
</dbReference>
<dbReference type="InterPro" id="IPR009100">
    <property type="entry name" value="AcylCoA_DH/oxidase_NM_dom_sf"/>
</dbReference>
<comment type="catalytic activity">
    <reaction evidence="10">
        <text>a medium-chain 2,3-saturated fatty acyl-CoA + oxidized [electron-transfer flavoprotein] + H(+) = a medium-chain (2E)-enoyl-CoA + reduced [electron-transfer flavoprotein]</text>
        <dbReference type="Rhea" id="RHEA:14477"/>
        <dbReference type="Rhea" id="RHEA-COMP:10685"/>
        <dbReference type="Rhea" id="RHEA-COMP:10686"/>
        <dbReference type="ChEBI" id="CHEBI:15378"/>
        <dbReference type="ChEBI" id="CHEBI:57692"/>
        <dbReference type="ChEBI" id="CHEBI:58307"/>
        <dbReference type="ChEBI" id="CHEBI:83723"/>
        <dbReference type="ChEBI" id="CHEBI:83726"/>
        <dbReference type="EC" id="1.3.8.7"/>
    </reaction>
</comment>
<keyword evidence="9" id="KW-0560">Oxidoreductase</keyword>
<dbReference type="InterPro" id="IPR015396">
    <property type="entry name" value="FadE_C"/>
</dbReference>
<proteinExistence type="inferred from homology"/>
<evidence type="ECO:0000256" key="11">
    <source>
        <dbReference type="ARBA" id="ARBA00049247"/>
    </source>
</evidence>
<dbReference type="EC" id="1.3.8.8" evidence="5"/>
<comment type="similarity">
    <text evidence="3">Belongs to the acyl-CoA dehydrogenase family.</text>
</comment>
<dbReference type="Pfam" id="PF02770">
    <property type="entry name" value="Acyl-CoA_dh_M"/>
    <property type="match status" value="1"/>
</dbReference>
<dbReference type="InterPro" id="IPR009075">
    <property type="entry name" value="AcylCo_DH/oxidase_C"/>
</dbReference>
<feature type="domain" description="Acyl-CoA dehydrogenase C-terminal bacterial-type" evidence="15">
    <location>
        <begin position="484"/>
        <end position="731"/>
    </location>
</feature>
<dbReference type="OrthoDB" id="435240at2759"/>
<feature type="domain" description="Acyl-CoA dehydrogenase/oxidase N-terminal" evidence="14">
    <location>
        <begin position="96"/>
        <end position="202"/>
    </location>
</feature>